<evidence type="ECO:0000259" key="3">
    <source>
        <dbReference type="PROSITE" id="PS50011"/>
    </source>
</evidence>
<keyword evidence="2" id="KW-0812">Transmembrane</keyword>
<dbReference type="RefSeq" id="WP_132012562.1">
    <property type="nucleotide sequence ID" value="NZ_SLUN01000002.1"/>
</dbReference>
<feature type="transmembrane region" description="Helical" evidence="2">
    <location>
        <begin position="290"/>
        <end position="308"/>
    </location>
</feature>
<feature type="region of interest" description="Disordered" evidence="1">
    <location>
        <begin position="441"/>
        <end position="473"/>
    </location>
</feature>
<feature type="compositionally biased region" description="Pro residues" evidence="1">
    <location>
        <begin position="450"/>
        <end position="467"/>
    </location>
</feature>
<accession>A0A4R1SA47</accession>
<comment type="caution">
    <text evidence="4">The sequence shown here is derived from an EMBL/GenBank/DDBJ whole genome shotgun (WGS) entry which is preliminary data.</text>
</comment>
<dbReference type="OrthoDB" id="9788659at2"/>
<dbReference type="SUPFAM" id="SSF56112">
    <property type="entry name" value="Protein kinase-like (PK-like)"/>
    <property type="match status" value="1"/>
</dbReference>
<dbReference type="PROSITE" id="PS50011">
    <property type="entry name" value="PROTEIN_KINASE_DOM"/>
    <property type="match status" value="1"/>
</dbReference>
<protein>
    <submittedName>
        <fullName evidence="4">Protein kinase-like protein</fullName>
    </submittedName>
</protein>
<dbReference type="Gene3D" id="1.10.510.10">
    <property type="entry name" value="Transferase(Phosphotransferase) domain 1"/>
    <property type="match status" value="1"/>
</dbReference>
<sequence>MEYQFQAELSPEALLFVAADGTKMIFDRIPFVMPPKENMRFELIRELKEVIHEPFAGTDPAFIRYAGVEKHQGDLFLVRPALPEDPLPRFRTEDLETACQALLKIARLVGAYQQDGRFFEDLSPGMVRSDASGAVYLLDPPVLHFLGKSLPEEYHGVPAPEQILGRPATDRTASFAWGVLAYGLLTGADPFQAANAEERLDKIVRASVLPLRDRRPEISPALNQLVSQALEADPARRLSLEAIASRLAGLIEGRALRSDAEEARQYQTQSNANRQRFETREKWHRWMKKYGMATGIGLVILVALALLFRPQGMQVLNPKTPPLKVVRYYFQGVSKIDVSLVDETIYRAKNSFADMVTNLHVMNKAQQGYSLTTKDNATVSFEGLTVREISRSPEQAVYEAQYTLKMALPTQIQYLTRKDRMTLRPVKRIWRITDIRVLSKSERREKVTPAPAPASPGPAGLPSPSPAPAGSKP</sequence>
<dbReference type="AlphaFoldDB" id="A0A4R1SA47"/>
<gene>
    <name evidence="4" type="ORF">EDC14_1002134</name>
</gene>
<proteinExistence type="predicted"/>
<dbReference type="InterPro" id="IPR011009">
    <property type="entry name" value="Kinase-like_dom_sf"/>
</dbReference>
<dbReference type="Proteomes" id="UP000295008">
    <property type="component" value="Unassembled WGS sequence"/>
</dbReference>
<feature type="domain" description="Protein kinase" evidence="3">
    <location>
        <begin position="1"/>
        <end position="250"/>
    </location>
</feature>
<dbReference type="GO" id="GO:0005524">
    <property type="term" value="F:ATP binding"/>
    <property type="evidence" value="ECO:0007669"/>
    <property type="project" value="InterPro"/>
</dbReference>
<evidence type="ECO:0000256" key="1">
    <source>
        <dbReference type="SAM" id="MobiDB-lite"/>
    </source>
</evidence>
<dbReference type="GO" id="GO:0004672">
    <property type="term" value="F:protein kinase activity"/>
    <property type="evidence" value="ECO:0007669"/>
    <property type="project" value="InterPro"/>
</dbReference>
<evidence type="ECO:0000256" key="2">
    <source>
        <dbReference type="SAM" id="Phobius"/>
    </source>
</evidence>
<name>A0A4R1SA47_HYDET</name>
<organism evidence="4 5">
    <name type="scientific">Hydrogenispora ethanolica</name>
    <dbReference type="NCBI Taxonomy" id="1082276"/>
    <lineage>
        <taxon>Bacteria</taxon>
        <taxon>Bacillati</taxon>
        <taxon>Bacillota</taxon>
        <taxon>Hydrogenispora</taxon>
    </lineage>
</organism>
<keyword evidence="2" id="KW-1133">Transmembrane helix</keyword>
<keyword evidence="5" id="KW-1185">Reference proteome</keyword>
<evidence type="ECO:0000313" key="4">
    <source>
        <dbReference type="EMBL" id="TCL76375.1"/>
    </source>
</evidence>
<keyword evidence="2" id="KW-0472">Membrane</keyword>
<keyword evidence="4" id="KW-0808">Transferase</keyword>
<keyword evidence="4" id="KW-0418">Kinase</keyword>
<reference evidence="4 5" key="1">
    <citation type="submission" date="2019-03" db="EMBL/GenBank/DDBJ databases">
        <title>Genomic Encyclopedia of Type Strains, Phase IV (KMG-IV): sequencing the most valuable type-strain genomes for metagenomic binning, comparative biology and taxonomic classification.</title>
        <authorList>
            <person name="Goeker M."/>
        </authorList>
    </citation>
    <scope>NUCLEOTIDE SEQUENCE [LARGE SCALE GENOMIC DNA]</scope>
    <source>
        <strain evidence="4 5">LX-B</strain>
    </source>
</reference>
<dbReference type="InterPro" id="IPR000719">
    <property type="entry name" value="Prot_kinase_dom"/>
</dbReference>
<evidence type="ECO:0000313" key="5">
    <source>
        <dbReference type="Proteomes" id="UP000295008"/>
    </source>
</evidence>
<dbReference type="EMBL" id="SLUN01000002">
    <property type="protein sequence ID" value="TCL76375.1"/>
    <property type="molecule type" value="Genomic_DNA"/>
</dbReference>